<proteinExistence type="predicted"/>
<dbReference type="Proteomes" id="UP001189813">
    <property type="component" value="Unassembled WGS sequence"/>
</dbReference>
<evidence type="ECO:0000313" key="3">
    <source>
        <dbReference type="Proteomes" id="UP001189813"/>
    </source>
</evidence>
<comment type="caution">
    <text evidence="2">The sequence shown here is derived from an EMBL/GenBank/DDBJ whole genome shotgun (WGS) entry which is preliminary data.</text>
</comment>
<feature type="signal peptide" evidence="1">
    <location>
        <begin position="1"/>
        <end position="25"/>
    </location>
</feature>
<dbReference type="EMBL" id="CATZBU010000011">
    <property type="protein sequence ID" value="CAJ0803598.1"/>
    <property type="molecule type" value="Genomic_DNA"/>
</dbReference>
<dbReference type="Pfam" id="PF09916">
    <property type="entry name" value="DUF2145"/>
    <property type="match status" value="1"/>
</dbReference>
<evidence type="ECO:0000256" key="1">
    <source>
        <dbReference type="SAM" id="SignalP"/>
    </source>
</evidence>
<dbReference type="RefSeq" id="WP_316667746.1">
    <property type="nucleotide sequence ID" value="NZ_CATZBU010000011.1"/>
</dbReference>
<evidence type="ECO:0000313" key="2">
    <source>
        <dbReference type="EMBL" id="CAJ0803598.1"/>
    </source>
</evidence>
<accession>A0ABM9JUQ0</accession>
<evidence type="ECO:0008006" key="4">
    <source>
        <dbReference type="Google" id="ProtNLM"/>
    </source>
</evidence>
<name>A0ABM9JUQ0_9RALS</name>
<feature type="chain" id="PRO_5047395120" description="DUF2145 domain-containing protein" evidence="1">
    <location>
        <begin position="26"/>
        <end position="270"/>
    </location>
</feature>
<dbReference type="PROSITE" id="PS51257">
    <property type="entry name" value="PROKAR_LIPOPROTEIN"/>
    <property type="match status" value="1"/>
</dbReference>
<keyword evidence="3" id="KW-1185">Reference proteome</keyword>
<sequence length="270" mass="30011">MSSGLRKLVGCAALLAATLPFSASAGQSCNEAALTETTLRDAMAAAQRVRTALDQHDDARVVLLARVGQDLSKYGLKYSHVGFVYRAEPGQPWRVVHLLNTCGTGKSDLWYEGLANFFMDDMFSYDALIMVPPKPVADRLLERMSNPAELRAVHNPAYSLVAYPFSLRYENSNTWVLETTAAAESKEIKISNREQAQAWLRLAGYQPSEMNVGAFKRLGGRMFKANVAFDDHPNELRFSDRIQTVTVDSVQKFLTARNKGWEAIEVKSAK</sequence>
<gene>
    <name evidence="2" type="ORF">LMG19083_03914</name>
</gene>
<organism evidence="2 3">
    <name type="scientific">Ralstonia psammae</name>
    <dbReference type="NCBI Taxonomy" id="3058598"/>
    <lineage>
        <taxon>Bacteria</taxon>
        <taxon>Pseudomonadati</taxon>
        <taxon>Pseudomonadota</taxon>
        <taxon>Betaproteobacteria</taxon>
        <taxon>Burkholderiales</taxon>
        <taxon>Burkholderiaceae</taxon>
        <taxon>Ralstonia</taxon>
    </lineage>
</organism>
<dbReference type="InterPro" id="IPR014547">
    <property type="entry name" value="UCP028477"/>
</dbReference>
<reference evidence="2 3" key="1">
    <citation type="submission" date="2023-07" db="EMBL/GenBank/DDBJ databases">
        <authorList>
            <person name="Peeters C."/>
        </authorList>
    </citation>
    <scope>NUCLEOTIDE SEQUENCE [LARGE SCALE GENOMIC DNA]</scope>
    <source>
        <strain evidence="2 3">LMG 19083</strain>
    </source>
</reference>
<keyword evidence="1" id="KW-0732">Signal</keyword>
<protein>
    <recommendedName>
        <fullName evidence="4">DUF2145 domain-containing protein</fullName>
    </recommendedName>
</protein>
<dbReference type="PIRSF" id="PIRSF028477">
    <property type="entry name" value="UCP028477"/>
    <property type="match status" value="1"/>
</dbReference>